<dbReference type="EC" id="1.3.8.7" evidence="4"/>
<evidence type="ECO:0000259" key="14">
    <source>
        <dbReference type="Pfam" id="PF02771"/>
    </source>
</evidence>
<gene>
    <name evidence="16" type="primary">fadE</name>
    <name evidence="16" type="ORF">DC366_06845</name>
</gene>
<evidence type="ECO:0000313" key="16">
    <source>
        <dbReference type="EMBL" id="PVA10613.1"/>
    </source>
</evidence>
<dbReference type="RefSeq" id="WP_108691472.1">
    <property type="nucleotide sequence ID" value="NZ_QCYH01000003.1"/>
</dbReference>
<dbReference type="AlphaFoldDB" id="A0A2T7G858"/>
<dbReference type="Pfam" id="PF02771">
    <property type="entry name" value="Acyl-CoA_dh_N"/>
    <property type="match status" value="1"/>
</dbReference>
<dbReference type="EC" id="1.3.8.8" evidence="5"/>
<feature type="region of interest" description="Disordered" evidence="12">
    <location>
        <begin position="736"/>
        <end position="757"/>
    </location>
</feature>
<name>A0A2T7G858_9RHOB</name>
<dbReference type="GO" id="GO:0004466">
    <property type="term" value="F:long-chain fatty acyl-CoA dehydrogenase activity"/>
    <property type="evidence" value="ECO:0007669"/>
    <property type="project" value="UniProtKB-EC"/>
</dbReference>
<dbReference type="NCBIfam" id="NF009586">
    <property type="entry name" value="PRK13026.1"/>
    <property type="match status" value="1"/>
</dbReference>
<organism evidence="16 17">
    <name type="scientific">Pelagivirga sediminicola</name>
    <dbReference type="NCBI Taxonomy" id="2170575"/>
    <lineage>
        <taxon>Bacteria</taxon>
        <taxon>Pseudomonadati</taxon>
        <taxon>Pseudomonadota</taxon>
        <taxon>Alphaproteobacteria</taxon>
        <taxon>Rhodobacterales</taxon>
        <taxon>Paracoccaceae</taxon>
        <taxon>Pelagivirga</taxon>
    </lineage>
</organism>
<evidence type="ECO:0000256" key="8">
    <source>
        <dbReference type="ARBA" id="ARBA00022827"/>
    </source>
</evidence>
<evidence type="ECO:0000256" key="12">
    <source>
        <dbReference type="SAM" id="MobiDB-lite"/>
    </source>
</evidence>
<dbReference type="InterPro" id="IPR009075">
    <property type="entry name" value="AcylCo_DH/oxidase_C"/>
</dbReference>
<dbReference type="InterPro" id="IPR015396">
    <property type="entry name" value="FadE_C"/>
</dbReference>
<dbReference type="Pfam" id="PF09317">
    <property type="entry name" value="ACDH_C"/>
    <property type="match status" value="1"/>
</dbReference>
<protein>
    <recommendedName>
        <fullName evidence="6">Acyl-coenzyme A dehydrogenase</fullName>
        <ecNumber evidence="4">1.3.8.7</ecNumber>
        <ecNumber evidence="5">1.3.8.8</ecNumber>
    </recommendedName>
</protein>
<dbReference type="Gene3D" id="1.10.540.10">
    <property type="entry name" value="Acyl-CoA dehydrogenase/oxidase, N-terminal domain"/>
    <property type="match status" value="1"/>
</dbReference>
<dbReference type="GO" id="GO:0033539">
    <property type="term" value="P:fatty acid beta-oxidation using acyl-CoA dehydrogenase"/>
    <property type="evidence" value="ECO:0007669"/>
    <property type="project" value="InterPro"/>
</dbReference>
<dbReference type="Gene3D" id="2.40.110.10">
    <property type="entry name" value="Butyryl-CoA Dehydrogenase, subunit A, domain 2"/>
    <property type="match status" value="1"/>
</dbReference>
<comment type="pathway">
    <text evidence="2">Lipid metabolism; fatty acid beta-oxidation.</text>
</comment>
<evidence type="ECO:0000256" key="7">
    <source>
        <dbReference type="ARBA" id="ARBA00022630"/>
    </source>
</evidence>
<dbReference type="InterPro" id="IPR009100">
    <property type="entry name" value="AcylCoA_DH/oxidase_NM_dom_sf"/>
</dbReference>
<sequence>MPSFRANYITRPIHRWAKGALPALSDTEREALNAGDVWWEAELFSGNPDWDILRAVKAPKLTAEEQAFIDGPCHELCSMIDDWTINQETADLPPEVWKFLRDKGFFGMIIPKSHGGLEFSAFAHSEVVRFISTRSVAVAVTVMVPNSLGPGELLHQFGTAAQQEYWLPRLADGRELPAFGLTSAEAGSDAGAMVDEGIICKGQWQGEEVLGIRLNWAKRYITLSPVCTVLGLAFKLRDPDGLLGDTEEIGITCALVPTDLEGVETGRRHIPSSTMFMNGPTTGKDVFIPLENIIGGPDYAGRGWMMLMSALAAGRGISLPSMGCAAIALSAHTTGAYARIREQFRLPIGKFGGVQMRMGKLAADAYSMDAARHLTCAGLDEGTALSVISAIMKAHATFRMREALNDAMDVHSGKAVIDGPSNYLLPLYRAVPIGITVEGANIVTRSLIIFGQGSIRAHPHMLDNMMALQEPDRERSLEAFDRSVWAHIGHTTKTLFRAWGRALTGGRFAPAPDAGDATHIYRRLGRWSAAYALTADFCFLTLGGALKRKEMISTRMGDILSEMYIISAALKRWDDEGRQEADLPVLNYAAEAGFQRIQTALDDVIVNLPARWAAWVLRAITWPGRREKGPSDALVEACSDLIYAPSAARDRITGGIGGGCLHPGITLLNECYAEVNAMAPVMKRLREARKTPQEGLEAGILSDAEMEQIAAMQDLVSRVIAVDDFTPDELTRYFNDFSQPIRSREGESEATQKEAAQ</sequence>
<dbReference type="EMBL" id="QCYH01000003">
    <property type="protein sequence ID" value="PVA10613.1"/>
    <property type="molecule type" value="Genomic_DNA"/>
</dbReference>
<dbReference type="GO" id="GO:0005737">
    <property type="term" value="C:cytoplasm"/>
    <property type="evidence" value="ECO:0007669"/>
    <property type="project" value="TreeGrafter"/>
</dbReference>
<comment type="catalytic activity">
    <reaction evidence="10">
        <text>a medium-chain 2,3-saturated fatty acyl-CoA + oxidized [electron-transfer flavoprotein] + H(+) = a medium-chain (2E)-enoyl-CoA + reduced [electron-transfer flavoprotein]</text>
        <dbReference type="Rhea" id="RHEA:14477"/>
        <dbReference type="Rhea" id="RHEA-COMP:10685"/>
        <dbReference type="Rhea" id="RHEA-COMP:10686"/>
        <dbReference type="ChEBI" id="CHEBI:15378"/>
        <dbReference type="ChEBI" id="CHEBI:57692"/>
        <dbReference type="ChEBI" id="CHEBI:58307"/>
        <dbReference type="ChEBI" id="CHEBI:83723"/>
        <dbReference type="ChEBI" id="CHEBI:83726"/>
        <dbReference type="EC" id="1.3.8.7"/>
    </reaction>
</comment>
<evidence type="ECO:0000313" key="17">
    <source>
        <dbReference type="Proteomes" id="UP000244446"/>
    </source>
</evidence>
<evidence type="ECO:0000259" key="15">
    <source>
        <dbReference type="Pfam" id="PF09317"/>
    </source>
</evidence>
<evidence type="ECO:0000256" key="3">
    <source>
        <dbReference type="ARBA" id="ARBA00009347"/>
    </source>
</evidence>
<dbReference type="GO" id="GO:0050660">
    <property type="term" value="F:flavin adenine dinucleotide binding"/>
    <property type="evidence" value="ECO:0007669"/>
    <property type="project" value="InterPro"/>
</dbReference>
<dbReference type="InterPro" id="IPR046373">
    <property type="entry name" value="Acyl-CoA_Oxase/DH_mid-dom_sf"/>
</dbReference>
<evidence type="ECO:0000256" key="9">
    <source>
        <dbReference type="ARBA" id="ARBA00023002"/>
    </source>
</evidence>
<evidence type="ECO:0000259" key="13">
    <source>
        <dbReference type="Pfam" id="PF00441"/>
    </source>
</evidence>
<proteinExistence type="inferred from homology"/>
<feature type="domain" description="Acyl-CoA dehydrogenase C-terminal bacterial-type" evidence="15">
    <location>
        <begin position="455"/>
        <end position="725"/>
    </location>
</feature>
<dbReference type="SUPFAM" id="SSF47203">
    <property type="entry name" value="Acyl-CoA dehydrogenase C-terminal domain-like"/>
    <property type="match status" value="1"/>
</dbReference>
<evidence type="ECO:0000256" key="1">
    <source>
        <dbReference type="ARBA" id="ARBA00001974"/>
    </source>
</evidence>
<dbReference type="GO" id="GO:0070991">
    <property type="term" value="F:medium-chain fatty acyl-CoA dehydrogenase activity"/>
    <property type="evidence" value="ECO:0007669"/>
    <property type="project" value="UniProtKB-EC"/>
</dbReference>
<dbReference type="Proteomes" id="UP000244446">
    <property type="component" value="Unassembled WGS sequence"/>
</dbReference>
<dbReference type="FunFam" id="1.10.540.10:FF:000004">
    <property type="entry name" value="Acyl-CoA dehydrogenase"/>
    <property type="match status" value="1"/>
</dbReference>
<evidence type="ECO:0000256" key="4">
    <source>
        <dbReference type="ARBA" id="ARBA00012033"/>
    </source>
</evidence>
<comment type="catalytic activity">
    <reaction evidence="11">
        <text>a long-chain 2,3-saturated fatty acyl-CoA + oxidized [electron-transfer flavoprotein] + H(+) = a long-chain (2E)-enoyl-CoA + reduced [electron-transfer flavoprotein]</text>
        <dbReference type="Rhea" id="RHEA:17721"/>
        <dbReference type="Rhea" id="RHEA-COMP:10685"/>
        <dbReference type="Rhea" id="RHEA-COMP:10686"/>
        <dbReference type="ChEBI" id="CHEBI:15378"/>
        <dbReference type="ChEBI" id="CHEBI:57692"/>
        <dbReference type="ChEBI" id="CHEBI:58307"/>
        <dbReference type="ChEBI" id="CHEBI:83721"/>
        <dbReference type="ChEBI" id="CHEBI:83727"/>
        <dbReference type="EC" id="1.3.8.8"/>
    </reaction>
</comment>
<dbReference type="PANTHER" id="PTHR48083:SF33">
    <property type="entry name" value="ACYL-COENZYME A DEHYDROGENASE"/>
    <property type="match status" value="1"/>
</dbReference>
<dbReference type="InterPro" id="IPR013786">
    <property type="entry name" value="AcylCoA_DH/ox_N"/>
</dbReference>
<evidence type="ECO:0000256" key="2">
    <source>
        <dbReference type="ARBA" id="ARBA00005005"/>
    </source>
</evidence>
<accession>A0A2T7G858</accession>
<dbReference type="PANTHER" id="PTHR48083">
    <property type="entry name" value="MEDIUM-CHAIN SPECIFIC ACYL-COA DEHYDROGENASE, MITOCHONDRIAL-RELATED"/>
    <property type="match status" value="1"/>
</dbReference>
<keyword evidence="8" id="KW-0274">FAD</keyword>
<dbReference type="InterPro" id="IPR037069">
    <property type="entry name" value="AcylCoA_DH/ox_N_sf"/>
</dbReference>
<dbReference type="UniPathway" id="UPA00659"/>
<keyword evidence="17" id="KW-1185">Reference proteome</keyword>
<dbReference type="SUPFAM" id="SSF56645">
    <property type="entry name" value="Acyl-CoA dehydrogenase NM domain-like"/>
    <property type="match status" value="1"/>
</dbReference>
<feature type="domain" description="Acyl-CoA dehydrogenase/oxidase N-terminal" evidence="14">
    <location>
        <begin position="81"/>
        <end position="173"/>
    </location>
</feature>
<dbReference type="OrthoDB" id="9802447at2"/>
<evidence type="ECO:0000256" key="5">
    <source>
        <dbReference type="ARBA" id="ARBA00012040"/>
    </source>
</evidence>
<evidence type="ECO:0000256" key="6">
    <source>
        <dbReference type="ARBA" id="ARBA00020144"/>
    </source>
</evidence>
<evidence type="ECO:0000256" key="11">
    <source>
        <dbReference type="ARBA" id="ARBA00049247"/>
    </source>
</evidence>
<feature type="domain" description="Acyl-CoA dehydrogenase/oxidase C-terminal" evidence="13">
    <location>
        <begin position="301"/>
        <end position="448"/>
    </location>
</feature>
<evidence type="ECO:0000256" key="10">
    <source>
        <dbReference type="ARBA" id="ARBA00047882"/>
    </source>
</evidence>
<comment type="similarity">
    <text evidence="3">Belongs to the acyl-CoA dehydrogenase family.</text>
</comment>
<dbReference type="NCBIfam" id="NF007000">
    <property type="entry name" value="PRK09463.1"/>
    <property type="match status" value="1"/>
</dbReference>
<dbReference type="InterPro" id="IPR050741">
    <property type="entry name" value="Acyl-CoA_dehydrogenase"/>
</dbReference>
<comment type="cofactor">
    <cofactor evidence="1">
        <name>FAD</name>
        <dbReference type="ChEBI" id="CHEBI:57692"/>
    </cofactor>
</comment>
<dbReference type="Pfam" id="PF00441">
    <property type="entry name" value="Acyl-CoA_dh_1"/>
    <property type="match status" value="1"/>
</dbReference>
<comment type="caution">
    <text evidence="16">The sequence shown here is derived from an EMBL/GenBank/DDBJ whole genome shotgun (WGS) entry which is preliminary data.</text>
</comment>
<keyword evidence="7" id="KW-0285">Flavoprotein</keyword>
<dbReference type="Gene3D" id="1.20.140.10">
    <property type="entry name" value="Butyryl-CoA Dehydrogenase, subunit A, domain 3"/>
    <property type="match status" value="1"/>
</dbReference>
<reference evidence="16 17" key="1">
    <citation type="submission" date="2018-04" db="EMBL/GenBank/DDBJ databases">
        <title>Pelagivirga bohaiensis gen. nov., sp. nov., a bacterium isolated from the Bohai Sea.</title>
        <authorList>
            <person name="Ji X."/>
        </authorList>
    </citation>
    <scope>NUCLEOTIDE SEQUENCE [LARGE SCALE GENOMIC DNA]</scope>
    <source>
        <strain evidence="16 17">BH-SD19</strain>
    </source>
</reference>
<feature type="compositionally biased region" description="Basic and acidic residues" evidence="12">
    <location>
        <begin position="742"/>
        <end position="757"/>
    </location>
</feature>
<dbReference type="InterPro" id="IPR036250">
    <property type="entry name" value="AcylCo_DH-like_C"/>
</dbReference>
<keyword evidence="9" id="KW-0560">Oxidoreductase</keyword>